<evidence type="ECO:0000256" key="14">
    <source>
        <dbReference type="ARBA" id="ARBA00083879"/>
    </source>
</evidence>
<keyword evidence="3" id="KW-0058">Aromatic hydrocarbons catabolism</keyword>
<evidence type="ECO:0000313" key="18">
    <source>
        <dbReference type="Proteomes" id="UP000198582"/>
    </source>
</evidence>
<evidence type="ECO:0000259" key="16">
    <source>
        <dbReference type="Pfam" id="PF08028"/>
    </source>
</evidence>
<reference evidence="17 18" key="1">
    <citation type="submission" date="2016-10" db="EMBL/GenBank/DDBJ databases">
        <authorList>
            <person name="de Groot N.N."/>
        </authorList>
    </citation>
    <scope>NUCLEOTIDE SEQUENCE [LARGE SCALE GENOMIC DNA]</scope>
    <source>
        <strain evidence="17 18">DSM 44993</strain>
    </source>
</reference>
<dbReference type="Proteomes" id="UP000198582">
    <property type="component" value="Unassembled WGS sequence"/>
</dbReference>
<dbReference type="GO" id="GO:0003995">
    <property type="term" value="F:acyl-CoA dehydrogenase activity"/>
    <property type="evidence" value="ECO:0007669"/>
    <property type="project" value="TreeGrafter"/>
</dbReference>
<keyword evidence="18" id="KW-1185">Reference proteome</keyword>
<gene>
    <name evidence="17" type="ORF">SAMN04489732_106291</name>
</gene>
<evidence type="ECO:0000256" key="13">
    <source>
        <dbReference type="ARBA" id="ARBA00082428"/>
    </source>
</evidence>
<dbReference type="GO" id="GO:0005737">
    <property type="term" value="C:cytoplasm"/>
    <property type="evidence" value="ECO:0007669"/>
    <property type="project" value="TreeGrafter"/>
</dbReference>
<evidence type="ECO:0000256" key="10">
    <source>
        <dbReference type="ARBA" id="ARBA00060577"/>
    </source>
</evidence>
<dbReference type="EC" id="1.14.14.12" evidence="11"/>
<evidence type="ECO:0000259" key="15">
    <source>
        <dbReference type="Pfam" id="PF02771"/>
    </source>
</evidence>
<dbReference type="EMBL" id="FOEF01000006">
    <property type="protein sequence ID" value="SEP35008.1"/>
    <property type="molecule type" value="Genomic_DNA"/>
</dbReference>
<evidence type="ECO:0000256" key="2">
    <source>
        <dbReference type="ARBA" id="ARBA00022630"/>
    </source>
</evidence>
<feature type="domain" description="Acyl-CoA dehydrogenase/oxidase N-terminal" evidence="15">
    <location>
        <begin position="20"/>
        <end position="101"/>
    </location>
</feature>
<keyword evidence="8" id="KW-0753">Steroid metabolism</keyword>
<dbReference type="Gene3D" id="2.40.110.10">
    <property type="entry name" value="Butyryl-CoA Dehydrogenase, subunit A, domain 2"/>
    <property type="match status" value="1"/>
</dbReference>
<dbReference type="InterPro" id="IPR046373">
    <property type="entry name" value="Acyl-CoA_Oxase/DH_mid-dom_sf"/>
</dbReference>
<evidence type="ECO:0000256" key="12">
    <source>
        <dbReference type="ARBA" id="ARBA00068484"/>
    </source>
</evidence>
<dbReference type="InterPro" id="IPR013107">
    <property type="entry name" value="Acyl-CoA_DH_C"/>
</dbReference>
<name>A0A1H8X6Q4_9PSEU</name>
<comment type="pathway">
    <text evidence="1">Lipid metabolism; steroid biosynthesis.</text>
</comment>
<dbReference type="GO" id="GO:0036383">
    <property type="term" value="F:3-hydroxy-9,10-secoandrosta-1,3,5(10)-triene-9,17-dione monooxygenase activity"/>
    <property type="evidence" value="ECO:0007669"/>
    <property type="project" value="UniProtKB-EC"/>
</dbReference>
<dbReference type="InterPro" id="IPR013786">
    <property type="entry name" value="AcylCoA_DH/ox_N"/>
</dbReference>
<dbReference type="Pfam" id="PF02771">
    <property type="entry name" value="Acyl-CoA_dh_N"/>
    <property type="match status" value="1"/>
</dbReference>
<keyword evidence="6 17" id="KW-0503">Monooxygenase</keyword>
<dbReference type="AlphaFoldDB" id="A0A1H8X6Q4"/>
<dbReference type="Pfam" id="PF08028">
    <property type="entry name" value="Acyl-CoA_dh_2"/>
    <property type="match status" value="1"/>
</dbReference>
<dbReference type="Gene3D" id="1.10.540.10">
    <property type="entry name" value="Acyl-CoA dehydrogenase/oxidase, N-terminal domain"/>
    <property type="match status" value="1"/>
</dbReference>
<comment type="pathway">
    <text evidence="10">Steroid biosynthesis.</text>
</comment>
<evidence type="ECO:0000256" key="7">
    <source>
        <dbReference type="ARBA" id="ARBA00023098"/>
    </source>
</evidence>
<dbReference type="InterPro" id="IPR036250">
    <property type="entry name" value="AcylCo_DH-like_C"/>
</dbReference>
<dbReference type="CDD" id="cd01159">
    <property type="entry name" value="NcnH"/>
    <property type="match status" value="1"/>
</dbReference>
<evidence type="ECO:0000256" key="5">
    <source>
        <dbReference type="ARBA" id="ARBA00023002"/>
    </source>
</evidence>
<evidence type="ECO:0000256" key="9">
    <source>
        <dbReference type="ARBA" id="ARBA00049661"/>
    </source>
</evidence>
<dbReference type="PANTHER" id="PTHR48083:SF19">
    <property type="entry name" value="FLAVIN-DEPENDENT MONOOXYGENASE, OXYGENASE SUBUNIT HSAA"/>
    <property type="match status" value="1"/>
</dbReference>
<evidence type="ECO:0000256" key="4">
    <source>
        <dbReference type="ARBA" id="ARBA00022963"/>
    </source>
</evidence>
<keyword evidence="7" id="KW-0443">Lipid metabolism</keyword>
<dbReference type="RefSeq" id="WP_091617793.1">
    <property type="nucleotide sequence ID" value="NZ_FOEF01000006.1"/>
</dbReference>
<dbReference type="GO" id="GO:0008202">
    <property type="term" value="P:steroid metabolic process"/>
    <property type="evidence" value="ECO:0007669"/>
    <property type="project" value="UniProtKB-KW"/>
</dbReference>
<dbReference type="InterPro" id="IPR050741">
    <property type="entry name" value="Acyl-CoA_dehydrogenase"/>
</dbReference>
<keyword evidence="5" id="KW-0560">Oxidoreductase</keyword>
<dbReference type="GO" id="GO:0050660">
    <property type="term" value="F:flavin adenine dinucleotide binding"/>
    <property type="evidence" value="ECO:0007669"/>
    <property type="project" value="InterPro"/>
</dbReference>
<dbReference type="NCBIfam" id="NF045629">
    <property type="entry name" value="monooxsub_HsaA"/>
    <property type="match status" value="1"/>
</dbReference>
<dbReference type="STRING" id="394193.SAMN04489732_106291"/>
<organism evidence="17 18">
    <name type="scientific">Amycolatopsis saalfeldensis</name>
    <dbReference type="NCBI Taxonomy" id="394193"/>
    <lineage>
        <taxon>Bacteria</taxon>
        <taxon>Bacillati</taxon>
        <taxon>Actinomycetota</taxon>
        <taxon>Actinomycetes</taxon>
        <taxon>Pseudonocardiales</taxon>
        <taxon>Pseudonocardiaceae</taxon>
        <taxon>Amycolatopsis</taxon>
    </lineage>
</organism>
<dbReference type="InterPro" id="IPR037069">
    <property type="entry name" value="AcylCoA_DH/ox_N_sf"/>
</dbReference>
<evidence type="ECO:0000256" key="1">
    <source>
        <dbReference type="ARBA" id="ARBA00005202"/>
    </source>
</evidence>
<dbReference type="InterPro" id="IPR009100">
    <property type="entry name" value="AcylCoA_DH/oxidase_NM_dom_sf"/>
</dbReference>
<dbReference type="FunFam" id="2.40.110.10:FF:000021">
    <property type="entry name" value="Flavin-dependent monooxygenase, oxygenase subunit"/>
    <property type="match status" value="1"/>
</dbReference>
<dbReference type="InterPro" id="IPR054617">
    <property type="entry name" value="HsaA"/>
</dbReference>
<proteinExistence type="inferred from homology"/>
<comment type="similarity">
    <text evidence="9">Belongs to the HpaH/HsaA monooxygenase family.</text>
</comment>
<dbReference type="Gene3D" id="1.20.140.10">
    <property type="entry name" value="Butyryl-CoA Dehydrogenase, subunit A, domain 3"/>
    <property type="match status" value="1"/>
</dbReference>
<evidence type="ECO:0000313" key="17">
    <source>
        <dbReference type="EMBL" id="SEP35008.1"/>
    </source>
</evidence>
<dbReference type="OrthoDB" id="3402961at2"/>
<dbReference type="SUPFAM" id="SSF47203">
    <property type="entry name" value="Acyl-CoA dehydrogenase C-terminal domain-like"/>
    <property type="match status" value="1"/>
</dbReference>
<evidence type="ECO:0000256" key="3">
    <source>
        <dbReference type="ARBA" id="ARBA00022797"/>
    </source>
</evidence>
<dbReference type="PIRSF" id="PIRSF016578">
    <property type="entry name" value="HsaA"/>
    <property type="match status" value="1"/>
</dbReference>
<evidence type="ECO:0000256" key="8">
    <source>
        <dbReference type="ARBA" id="ARBA00023221"/>
    </source>
</evidence>
<dbReference type="PANTHER" id="PTHR48083">
    <property type="entry name" value="MEDIUM-CHAIN SPECIFIC ACYL-COA DEHYDROGENASE, MITOCHONDRIAL-RELATED"/>
    <property type="match status" value="1"/>
</dbReference>
<keyword evidence="4" id="KW-0442">Lipid degradation</keyword>
<keyword evidence="2" id="KW-0285">Flavoprotein</keyword>
<protein>
    <recommendedName>
        <fullName evidence="12">Flavin-dependent monooxygenase, oxygenase subunit HsaA</fullName>
        <ecNumber evidence="11">1.14.14.12</ecNumber>
    </recommendedName>
    <alternativeName>
        <fullName evidence="14">3-hydroxy-9,10-secoandrosta-1,3,5(10)-triene-9,17-dione 4-hydroxylase, oxygenase subunit</fullName>
    </alternativeName>
    <alternativeName>
        <fullName evidence="13">3-hydroxy-9,10-secoandrosta-1,3,5(10)-triene-9,17-dione monooxygenase</fullName>
    </alternativeName>
</protein>
<feature type="domain" description="Acyl-CoA dehydrogenase C-terminal" evidence="16">
    <location>
        <begin position="237"/>
        <end position="369"/>
    </location>
</feature>
<dbReference type="SUPFAM" id="SSF56645">
    <property type="entry name" value="Acyl-CoA dehydrogenase NM domain-like"/>
    <property type="match status" value="1"/>
</dbReference>
<accession>A0A1H8X6Q4</accession>
<evidence type="ECO:0000256" key="11">
    <source>
        <dbReference type="ARBA" id="ARBA00066424"/>
    </source>
</evidence>
<evidence type="ECO:0000256" key="6">
    <source>
        <dbReference type="ARBA" id="ARBA00023033"/>
    </source>
</evidence>
<dbReference type="GO" id="GO:0033539">
    <property type="term" value="P:fatty acid beta-oxidation using acyl-CoA dehydrogenase"/>
    <property type="evidence" value="ECO:0007669"/>
    <property type="project" value="TreeGrafter"/>
</dbReference>
<sequence length="391" mass="42623">MSELAADAVITAIRDLLPVLRDRAQETEDARRVPAESVKALQETGFFKLLQPKSYGGVEADPVSFYTAVKLIASACGSTGWVASILGVHPWHVALFDAQAQQDVWGEDTDVRISSSYAPMGKATVVDGGYRLSGRWSFSSGCDHCSWVLLGGPAFADGKPVDFCTYLLPIADYSIVDVWDTVGLRGTGSNDIVVDDVFVPQHRALSFMATSKCRTPGQEVNPGPLYKLPYGSVHPSTITAPIIGMAQGAYDAHVEHQGKRVRAAYAGEQSKEDPFAKVRIAEAASEIDAAWLQLTHNIDELYQHACRGEKLPFSTRLRVRRDQVRGTERAISAIDRLFENSGGRAIQRGTPIQRFWRDAHAGRVHAANDAERAYVMFGTGAFGLPVENAMV</sequence>